<dbReference type="CDD" id="cd02440">
    <property type="entry name" value="AdoMet_MTases"/>
    <property type="match status" value="1"/>
</dbReference>
<reference evidence="4 5" key="1">
    <citation type="journal article" date="2016" name="Environ. Microbiol.">
        <title>Genomic resolution of a cold subsurface aquifer community provides metabolic insights for novel microbes adapted to high CO concentrations.</title>
        <authorList>
            <person name="Probst A.J."/>
            <person name="Castelle C.J."/>
            <person name="Singh A."/>
            <person name="Brown C.T."/>
            <person name="Anantharaman K."/>
            <person name="Sharon I."/>
            <person name="Hug L.A."/>
            <person name="Burstein D."/>
            <person name="Emerson J.B."/>
            <person name="Thomas B.C."/>
            <person name="Banfield J.F."/>
        </authorList>
    </citation>
    <scope>NUCLEOTIDE SEQUENCE [LARGE SCALE GENOMIC DNA]</scope>
    <source>
        <strain evidence="4">CG2_30_33_16</strain>
    </source>
</reference>
<evidence type="ECO:0000256" key="3">
    <source>
        <dbReference type="ARBA" id="ARBA00022691"/>
    </source>
</evidence>
<evidence type="ECO:0000256" key="1">
    <source>
        <dbReference type="ARBA" id="ARBA00022603"/>
    </source>
</evidence>
<evidence type="ECO:0000313" key="4">
    <source>
        <dbReference type="EMBL" id="OIP86804.1"/>
    </source>
</evidence>
<comment type="caution">
    <text evidence="4">The sequence shown here is derived from an EMBL/GenBank/DDBJ whole genome shotgun (WGS) entry which is preliminary data.</text>
</comment>
<dbReference type="GO" id="GO:0003723">
    <property type="term" value="F:RNA binding"/>
    <property type="evidence" value="ECO:0007669"/>
    <property type="project" value="UniProtKB-KW"/>
</dbReference>
<dbReference type="GO" id="GO:0032259">
    <property type="term" value="P:methylation"/>
    <property type="evidence" value="ECO:0007669"/>
    <property type="project" value="UniProtKB-KW"/>
</dbReference>
<evidence type="ECO:0008006" key="6">
    <source>
        <dbReference type="Google" id="ProtNLM"/>
    </source>
</evidence>
<dbReference type="EMBL" id="MNZM01000001">
    <property type="protein sequence ID" value="OIP86804.1"/>
    <property type="molecule type" value="Genomic_DNA"/>
</dbReference>
<dbReference type="Proteomes" id="UP000183758">
    <property type="component" value="Unassembled WGS sequence"/>
</dbReference>
<evidence type="ECO:0000256" key="2">
    <source>
        <dbReference type="ARBA" id="ARBA00022679"/>
    </source>
</evidence>
<keyword evidence="1" id="KW-0489">Methyltransferase</keyword>
<dbReference type="Gene3D" id="3.40.50.150">
    <property type="entry name" value="Vaccinia Virus protein VP39"/>
    <property type="match status" value="1"/>
</dbReference>
<proteinExistence type="predicted"/>
<dbReference type="GO" id="GO:0016279">
    <property type="term" value="F:protein-lysine N-methyltransferase activity"/>
    <property type="evidence" value="ECO:0007669"/>
    <property type="project" value="InterPro"/>
</dbReference>
<dbReference type="SUPFAM" id="SSF53335">
    <property type="entry name" value="S-adenosyl-L-methionine-dependent methyltransferases"/>
    <property type="match status" value="1"/>
</dbReference>
<keyword evidence="3" id="KW-0949">S-adenosyl-L-methionine</keyword>
<protein>
    <recommendedName>
        <fullName evidence="6">Methyltransferase domain-containing protein</fullName>
    </recommendedName>
</protein>
<evidence type="ECO:0000313" key="5">
    <source>
        <dbReference type="Proteomes" id="UP000183758"/>
    </source>
</evidence>
<gene>
    <name evidence="4" type="ORF">AUK04_00070</name>
</gene>
<keyword evidence="2" id="KW-0808">Transferase</keyword>
<dbReference type="InterPro" id="IPR029063">
    <property type="entry name" value="SAM-dependent_MTases_sf"/>
</dbReference>
<dbReference type="InterPro" id="IPR026170">
    <property type="entry name" value="FAM173A/B"/>
</dbReference>
<dbReference type="PANTHER" id="PTHR13610:SF11">
    <property type="entry name" value="METHYLTRANSFERASE DOMAIN-CONTAINING PROTEIN"/>
    <property type="match status" value="1"/>
</dbReference>
<accession>A0A1J5HPY5</accession>
<dbReference type="PANTHER" id="PTHR13610">
    <property type="entry name" value="METHYLTRANSFERASE DOMAIN-CONTAINING PROTEIN"/>
    <property type="match status" value="1"/>
</dbReference>
<name>A0A1J5HPY5_9BACT</name>
<organism evidence="4 5">
    <name type="scientific">Candidatus Roizmanbacteria bacterium CG2_30_33_16</name>
    <dbReference type="NCBI Taxonomy" id="1805340"/>
    <lineage>
        <taxon>Bacteria</taxon>
        <taxon>Candidatus Roizmaniibacteriota</taxon>
    </lineage>
</organism>
<dbReference type="AlphaFoldDB" id="A0A1J5HPY5"/>
<sequence length="181" mass="20806">MIILLFVALILLVIIFIFASPKLSPIPYFPSNHHDLFLIIKALNLQNNQIIVDLGAGDGVVIFKSAEQALKENLNTKFVAIDINPVLVFIMNIRRLFHPNKKNIQIVRGDFFKIDLSLLTPNFYPLTTYYLYISPWLLEKTLTIIKNVPGNKNIVSYFYPIKSLKPKTQTKGIHNLYTYKV</sequence>